<comment type="caution">
    <text evidence="2">The sequence shown here is derived from an EMBL/GenBank/DDBJ whole genome shotgun (WGS) entry which is preliminary data.</text>
</comment>
<dbReference type="Proteomes" id="UP000219522">
    <property type="component" value="Unassembled WGS sequence"/>
</dbReference>
<sequence length="210" mass="23448">MNYREIPAIFIADALGLDFLNSVATPVDQPVDWIADGEGLLSWLEQAELVPAEAIRRVRSEASPAELDEVAAKARDLREWFRIFLYKRKGSPLAAKDLRELAPLNRVLERDEQHGEIVVDDAAGATGFVFRMRRRWPAAESLLMPIVEALARLVCDEDFTQVKACEGPACTLLFADHTRGHARRWCSMAICGNRAKVAAHRKRLREAGAG</sequence>
<gene>
    <name evidence="2" type="ORF">SAMN05446927_6611</name>
</gene>
<dbReference type="RefSeq" id="WP_062635907.1">
    <property type="nucleotide sequence ID" value="NZ_FCOG02000017.1"/>
</dbReference>
<dbReference type="OrthoDB" id="9808437at2"/>
<reference evidence="2 3" key="1">
    <citation type="submission" date="2017-09" db="EMBL/GenBank/DDBJ databases">
        <authorList>
            <person name="Varghese N."/>
            <person name="Submissions S."/>
        </authorList>
    </citation>
    <scope>NUCLEOTIDE SEQUENCE [LARGE SCALE GENOMIC DNA]</scope>
    <source>
        <strain evidence="2 3">OK806</strain>
    </source>
</reference>
<accession>A0A7Z7N6F9</accession>
<dbReference type="Pfam" id="PF07336">
    <property type="entry name" value="ABATE"/>
    <property type="match status" value="1"/>
</dbReference>
<evidence type="ECO:0000313" key="2">
    <source>
        <dbReference type="EMBL" id="SOE88019.1"/>
    </source>
</evidence>
<feature type="domain" description="Zinc finger CGNR" evidence="1">
    <location>
        <begin position="162"/>
        <end position="203"/>
    </location>
</feature>
<keyword evidence="3" id="KW-1185">Reference proteome</keyword>
<dbReference type="EMBL" id="OCSU01000003">
    <property type="protein sequence ID" value="SOE88019.1"/>
    <property type="molecule type" value="Genomic_DNA"/>
</dbReference>
<evidence type="ECO:0000313" key="3">
    <source>
        <dbReference type="Proteomes" id="UP000219522"/>
    </source>
</evidence>
<evidence type="ECO:0000259" key="1">
    <source>
        <dbReference type="Pfam" id="PF11706"/>
    </source>
</evidence>
<dbReference type="PANTHER" id="PTHR35525">
    <property type="entry name" value="BLL6575 PROTEIN"/>
    <property type="match status" value="1"/>
</dbReference>
<dbReference type="InterPro" id="IPR023286">
    <property type="entry name" value="ABATE_dom_sf"/>
</dbReference>
<dbReference type="AlphaFoldDB" id="A0A7Z7N6F9"/>
<proteinExistence type="predicted"/>
<dbReference type="InterPro" id="IPR021005">
    <property type="entry name" value="Znf_CGNR"/>
</dbReference>
<dbReference type="InterPro" id="IPR010852">
    <property type="entry name" value="ABATE"/>
</dbReference>
<organism evidence="2 3">
    <name type="scientific">Caballeronia arationis</name>
    <dbReference type="NCBI Taxonomy" id="1777142"/>
    <lineage>
        <taxon>Bacteria</taxon>
        <taxon>Pseudomonadati</taxon>
        <taxon>Pseudomonadota</taxon>
        <taxon>Betaproteobacteria</taxon>
        <taxon>Burkholderiales</taxon>
        <taxon>Burkholderiaceae</taxon>
        <taxon>Caballeronia</taxon>
    </lineage>
</organism>
<dbReference type="Pfam" id="PF11706">
    <property type="entry name" value="zf-CGNR"/>
    <property type="match status" value="1"/>
</dbReference>
<name>A0A7Z7N6F9_9BURK</name>
<dbReference type="Gene3D" id="1.10.3300.10">
    <property type="entry name" value="Jann2411-like domain"/>
    <property type="match status" value="1"/>
</dbReference>
<dbReference type="PANTHER" id="PTHR35525:SF3">
    <property type="entry name" value="BLL6575 PROTEIN"/>
    <property type="match status" value="1"/>
</dbReference>
<dbReference type="SUPFAM" id="SSF160904">
    <property type="entry name" value="Jann2411-like"/>
    <property type="match status" value="1"/>
</dbReference>
<protein>
    <submittedName>
        <fullName evidence="2">Conserved protein containing a Zn-ribbon-like motif, possibly RNA-binding</fullName>
    </submittedName>
</protein>